<gene>
    <name evidence="2" type="ORF">EUX98_g4039</name>
</gene>
<feature type="chain" id="PRO_5020506052" evidence="1">
    <location>
        <begin position="25"/>
        <end position="72"/>
    </location>
</feature>
<dbReference type="Proteomes" id="UP000308730">
    <property type="component" value="Unassembled WGS sequence"/>
</dbReference>
<evidence type="ECO:0000313" key="2">
    <source>
        <dbReference type="EMBL" id="THH30144.1"/>
    </source>
</evidence>
<proteinExistence type="predicted"/>
<reference evidence="2 3" key="1">
    <citation type="submission" date="2019-02" db="EMBL/GenBank/DDBJ databases">
        <title>Genome sequencing of the rare red list fungi Antrodiella citrinella (Flaviporus citrinellus).</title>
        <authorList>
            <person name="Buettner E."/>
            <person name="Kellner H."/>
        </authorList>
    </citation>
    <scope>NUCLEOTIDE SEQUENCE [LARGE SCALE GENOMIC DNA]</scope>
    <source>
        <strain evidence="2 3">DSM 108506</strain>
    </source>
</reference>
<evidence type="ECO:0000256" key="1">
    <source>
        <dbReference type="SAM" id="SignalP"/>
    </source>
</evidence>
<protein>
    <submittedName>
        <fullName evidence="2">Uncharacterized protein</fullName>
    </submittedName>
</protein>
<evidence type="ECO:0000313" key="3">
    <source>
        <dbReference type="Proteomes" id="UP000308730"/>
    </source>
</evidence>
<organism evidence="2 3">
    <name type="scientific">Antrodiella citrinella</name>
    <dbReference type="NCBI Taxonomy" id="2447956"/>
    <lineage>
        <taxon>Eukaryota</taxon>
        <taxon>Fungi</taxon>
        <taxon>Dikarya</taxon>
        <taxon>Basidiomycota</taxon>
        <taxon>Agaricomycotina</taxon>
        <taxon>Agaricomycetes</taxon>
        <taxon>Polyporales</taxon>
        <taxon>Steccherinaceae</taxon>
        <taxon>Antrodiella</taxon>
    </lineage>
</organism>
<accession>A0A4S4MUZ2</accession>
<sequence length="72" mass="7645">MVASLITRILAIAGMLVGAQLVCAAPISCGDISVVAVPVLEVNHVVDMHKRLDIIGSVMKLVHEKALQQCRV</sequence>
<comment type="caution">
    <text evidence="2">The sequence shown here is derived from an EMBL/GenBank/DDBJ whole genome shotgun (WGS) entry which is preliminary data.</text>
</comment>
<dbReference type="AlphaFoldDB" id="A0A4S4MUZ2"/>
<dbReference type="EMBL" id="SGPM01000092">
    <property type="protein sequence ID" value="THH30144.1"/>
    <property type="molecule type" value="Genomic_DNA"/>
</dbReference>
<name>A0A4S4MUZ2_9APHY</name>
<feature type="signal peptide" evidence="1">
    <location>
        <begin position="1"/>
        <end position="24"/>
    </location>
</feature>
<keyword evidence="3" id="KW-1185">Reference proteome</keyword>
<keyword evidence="1" id="KW-0732">Signal</keyword>